<dbReference type="Proteomes" id="UP000031967">
    <property type="component" value="Unassembled WGS sequence"/>
</dbReference>
<dbReference type="SUPFAM" id="SSF88946">
    <property type="entry name" value="Sigma2 domain of RNA polymerase sigma factors"/>
    <property type="match status" value="1"/>
</dbReference>
<reference evidence="3 4" key="1">
    <citation type="submission" date="2014-12" db="EMBL/GenBank/DDBJ databases">
        <title>Draft genome sequence of Paenibacillus kamchatkensis strain B-2647.</title>
        <authorList>
            <person name="Karlyshev A.V."/>
            <person name="Kudryashova E.B."/>
        </authorList>
    </citation>
    <scope>NUCLEOTIDE SEQUENCE [LARGE SCALE GENOMIC DNA]</scope>
    <source>
        <strain evidence="3 4">VKM B-2647</strain>
    </source>
</reference>
<comment type="caution">
    <text evidence="3">The sequence shown here is derived from an EMBL/GenBank/DDBJ whole genome shotgun (WGS) entry which is preliminary data.</text>
</comment>
<evidence type="ECO:0000259" key="1">
    <source>
        <dbReference type="Pfam" id="PF04542"/>
    </source>
</evidence>
<dbReference type="Pfam" id="PF20239">
    <property type="entry name" value="DUF6596"/>
    <property type="match status" value="1"/>
</dbReference>
<keyword evidence="4" id="KW-1185">Reference proteome</keyword>
<accession>A0ABR5AG27</accession>
<feature type="domain" description="DUF6596" evidence="2">
    <location>
        <begin position="181"/>
        <end position="282"/>
    </location>
</feature>
<organism evidence="3 4">
    <name type="scientific">Gordoniibacillus kamchatkensis</name>
    <dbReference type="NCBI Taxonomy" id="1590651"/>
    <lineage>
        <taxon>Bacteria</taxon>
        <taxon>Bacillati</taxon>
        <taxon>Bacillota</taxon>
        <taxon>Bacilli</taxon>
        <taxon>Bacillales</taxon>
        <taxon>Paenibacillaceae</taxon>
        <taxon>Gordoniibacillus</taxon>
    </lineage>
</organism>
<dbReference type="InterPro" id="IPR013325">
    <property type="entry name" value="RNA_pol_sigma_r2"/>
</dbReference>
<feature type="domain" description="RNA polymerase sigma-70 region 2" evidence="1">
    <location>
        <begin position="12"/>
        <end position="73"/>
    </location>
</feature>
<evidence type="ECO:0000313" key="4">
    <source>
        <dbReference type="Proteomes" id="UP000031967"/>
    </source>
</evidence>
<dbReference type="InterPro" id="IPR007627">
    <property type="entry name" value="RNA_pol_sigma70_r2"/>
</dbReference>
<sequence>MCAVEQAVRDSYGKLMAYITARWRDIAMAEDALADAVVAALQTWPRVGVPDKPEAWLLAVARRRLVDAVRKQKVLSNSLPQLISRIRSVQDEISRVNADSETVIPDERLEMMFLCAHPAIDRSIRSPLMLQTVLGLDAARIASAFLVKPSTMGQRLSRAKAKIRTARIRFERPEPTELPQRLDAVLEAVYAAYGSGWEEVHGGDSRLKGLTGEAIYLGRLLVRLLPDEPEAKGLLALMLHCEARRDARRNQAGEYVPLTEQVTALWSDSMIREAERLLTEAAQARRPGRYQLEAAIQSVHAHRAITGRTDWEAVAALYEGLVYIAPTVGAKVGQAAAAAEAYGPAKGLALLELMPPELVHAYQPYWAVAARLYKKLGQFEKADAAYSRAVGLCTDAAMREFLIRKSYER</sequence>
<dbReference type="InterPro" id="IPR013324">
    <property type="entry name" value="RNA_pol_sigma_r3/r4-like"/>
</dbReference>
<evidence type="ECO:0000313" key="3">
    <source>
        <dbReference type="EMBL" id="KIL40018.1"/>
    </source>
</evidence>
<dbReference type="PANTHER" id="PTHR47756:SF2">
    <property type="entry name" value="BLL6612 PROTEIN"/>
    <property type="match status" value="1"/>
</dbReference>
<name>A0ABR5AG27_9BACL</name>
<gene>
    <name evidence="3" type="ORF">SD70_16545</name>
</gene>
<dbReference type="EMBL" id="JXAK01000028">
    <property type="protein sequence ID" value="KIL40018.1"/>
    <property type="molecule type" value="Genomic_DNA"/>
</dbReference>
<dbReference type="SUPFAM" id="SSF88659">
    <property type="entry name" value="Sigma3 and sigma4 domains of RNA polymerase sigma factors"/>
    <property type="match status" value="1"/>
</dbReference>
<dbReference type="Gene3D" id="1.10.1740.10">
    <property type="match status" value="1"/>
</dbReference>
<proteinExistence type="predicted"/>
<dbReference type="PANTHER" id="PTHR47756">
    <property type="entry name" value="BLL6612 PROTEIN-RELATED"/>
    <property type="match status" value="1"/>
</dbReference>
<protein>
    <submittedName>
        <fullName evidence="3">RNA polymerase sigma70 factor</fullName>
    </submittedName>
</protein>
<evidence type="ECO:0000259" key="2">
    <source>
        <dbReference type="Pfam" id="PF20239"/>
    </source>
</evidence>
<dbReference type="InterPro" id="IPR046531">
    <property type="entry name" value="DUF6596"/>
</dbReference>
<dbReference type="Pfam" id="PF04542">
    <property type="entry name" value="Sigma70_r2"/>
    <property type="match status" value="1"/>
</dbReference>